<name>A0AAD7DMB6_MYCRO</name>
<keyword evidence="2" id="KW-0472">Membrane</keyword>
<protein>
    <submittedName>
        <fullName evidence="3">Uncharacterized protein</fullName>
    </submittedName>
</protein>
<dbReference type="AlphaFoldDB" id="A0AAD7DMB6"/>
<organism evidence="3 4">
    <name type="scientific">Mycena rosella</name>
    <name type="common">Pink bonnet</name>
    <name type="synonym">Agaricus rosellus</name>
    <dbReference type="NCBI Taxonomy" id="1033263"/>
    <lineage>
        <taxon>Eukaryota</taxon>
        <taxon>Fungi</taxon>
        <taxon>Dikarya</taxon>
        <taxon>Basidiomycota</taxon>
        <taxon>Agaricomycotina</taxon>
        <taxon>Agaricomycetes</taxon>
        <taxon>Agaricomycetidae</taxon>
        <taxon>Agaricales</taxon>
        <taxon>Marasmiineae</taxon>
        <taxon>Mycenaceae</taxon>
        <taxon>Mycena</taxon>
    </lineage>
</organism>
<feature type="transmembrane region" description="Helical" evidence="2">
    <location>
        <begin position="127"/>
        <end position="151"/>
    </location>
</feature>
<feature type="region of interest" description="Disordered" evidence="1">
    <location>
        <begin position="1"/>
        <end position="25"/>
    </location>
</feature>
<keyword evidence="2" id="KW-0812">Transmembrane</keyword>
<reference evidence="3" key="1">
    <citation type="submission" date="2023-03" db="EMBL/GenBank/DDBJ databases">
        <title>Massive genome expansion in bonnet fungi (Mycena s.s.) driven by repeated elements and novel gene families across ecological guilds.</title>
        <authorList>
            <consortium name="Lawrence Berkeley National Laboratory"/>
            <person name="Harder C.B."/>
            <person name="Miyauchi S."/>
            <person name="Viragh M."/>
            <person name="Kuo A."/>
            <person name="Thoen E."/>
            <person name="Andreopoulos B."/>
            <person name="Lu D."/>
            <person name="Skrede I."/>
            <person name="Drula E."/>
            <person name="Henrissat B."/>
            <person name="Morin E."/>
            <person name="Kohler A."/>
            <person name="Barry K."/>
            <person name="LaButti K."/>
            <person name="Morin E."/>
            <person name="Salamov A."/>
            <person name="Lipzen A."/>
            <person name="Mereny Z."/>
            <person name="Hegedus B."/>
            <person name="Baldrian P."/>
            <person name="Stursova M."/>
            <person name="Weitz H."/>
            <person name="Taylor A."/>
            <person name="Grigoriev I.V."/>
            <person name="Nagy L.G."/>
            <person name="Martin F."/>
            <person name="Kauserud H."/>
        </authorList>
    </citation>
    <scope>NUCLEOTIDE SEQUENCE</scope>
    <source>
        <strain evidence="3">CBHHK067</strain>
    </source>
</reference>
<proteinExistence type="predicted"/>
<keyword evidence="2" id="KW-1133">Transmembrane helix</keyword>
<evidence type="ECO:0000313" key="3">
    <source>
        <dbReference type="EMBL" id="KAJ7692914.1"/>
    </source>
</evidence>
<sequence length="217" mass="23966">MYPVHDQPTPNAGAENNNRRPSPAQALETPLSGVLRMKSLQNMLCGPSFRKAGTFMAGVEGQILSIVLSLEDGSGLKTGALCFAILGVVTTSFAALYSATTYIWLRGSWTPGPKQFHEWVPGCVGMMVRWCSSFLVVETYSGFVALILFFFKSSPLGVAVFAITIVFLSGLFPMMWGFYYWLGLSQSWLVWSPECRYPLRKASLPPGKSLSWDVERN</sequence>
<accession>A0AAD7DMB6</accession>
<evidence type="ECO:0000256" key="2">
    <source>
        <dbReference type="SAM" id="Phobius"/>
    </source>
</evidence>
<feature type="transmembrane region" description="Helical" evidence="2">
    <location>
        <begin position="80"/>
        <end position="105"/>
    </location>
</feature>
<dbReference type="EMBL" id="JARKIE010000049">
    <property type="protein sequence ID" value="KAJ7692914.1"/>
    <property type="molecule type" value="Genomic_DNA"/>
</dbReference>
<evidence type="ECO:0000256" key="1">
    <source>
        <dbReference type="SAM" id="MobiDB-lite"/>
    </source>
</evidence>
<evidence type="ECO:0000313" key="4">
    <source>
        <dbReference type="Proteomes" id="UP001221757"/>
    </source>
</evidence>
<comment type="caution">
    <text evidence="3">The sequence shown here is derived from an EMBL/GenBank/DDBJ whole genome shotgun (WGS) entry which is preliminary data.</text>
</comment>
<dbReference type="Proteomes" id="UP001221757">
    <property type="component" value="Unassembled WGS sequence"/>
</dbReference>
<feature type="compositionally biased region" description="Polar residues" evidence="1">
    <location>
        <begin position="8"/>
        <end position="20"/>
    </location>
</feature>
<feature type="transmembrane region" description="Helical" evidence="2">
    <location>
        <begin position="158"/>
        <end position="182"/>
    </location>
</feature>
<gene>
    <name evidence="3" type="ORF">B0H17DRAFT_1132885</name>
</gene>
<keyword evidence="4" id="KW-1185">Reference proteome</keyword>